<organism evidence="1 2">
    <name type="scientific">Clitoria ternatea</name>
    <name type="common">Butterfly pea</name>
    <dbReference type="NCBI Taxonomy" id="43366"/>
    <lineage>
        <taxon>Eukaryota</taxon>
        <taxon>Viridiplantae</taxon>
        <taxon>Streptophyta</taxon>
        <taxon>Embryophyta</taxon>
        <taxon>Tracheophyta</taxon>
        <taxon>Spermatophyta</taxon>
        <taxon>Magnoliopsida</taxon>
        <taxon>eudicotyledons</taxon>
        <taxon>Gunneridae</taxon>
        <taxon>Pentapetalae</taxon>
        <taxon>rosids</taxon>
        <taxon>fabids</taxon>
        <taxon>Fabales</taxon>
        <taxon>Fabaceae</taxon>
        <taxon>Papilionoideae</taxon>
        <taxon>50 kb inversion clade</taxon>
        <taxon>NPAAA clade</taxon>
        <taxon>indigoferoid/millettioid clade</taxon>
        <taxon>Phaseoleae</taxon>
        <taxon>Clitoria</taxon>
    </lineage>
</organism>
<keyword evidence="2" id="KW-1185">Reference proteome</keyword>
<reference evidence="1 2" key="1">
    <citation type="submission" date="2024-01" db="EMBL/GenBank/DDBJ databases">
        <title>The genomes of 5 underutilized Papilionoideae crops provide insights into root nodulation and disease resistance.</title>
        <authorList>
            <person name="Yuan L."/>
        </authorList>
    </citation>
    <scope>NUCLEOTIDE SEQUENCE [LARGE SCALE GENOMIC DNA]</scope>
    <source>
        <strain evidence="1">LY-2023</strain>
        <tissue evidence="1">Leaf</tissue>
    </source>
</reference>
<dbReference type="AlphaFoldDB" id="A0AAN9J989"/>
<name>A0AAN9J989_CLITE</name>
<protein>
    <submittedName>
        <fullName evidence="1">Uncharacterized protein</fullName>
    </submittedName>
</protein>
<dbReference type="Proteomes" id="UP001359559">
    <property type="component" value="Unassembled WGS sequence"/>
</dbReference>
<comment type="caution">
    <text evidence="1">The sequence shown here is derived from an EMBL/GenBank/DDBJ whole genome shotgun (WGS) entry which is preliminary data.</text>
</comment>
<proteinExistence type="predicted"/>
<dbReference type="EMBL" id="JAYKXN010000004">
    <property type="protein sequence ID" value="KAK7294702.1"/>
    <property type="molecule type" value="Genomic_DNA"/>
</dbReference>
<evidence type="ECO:0000313" key="1">
    <source>
        <dbReference type="EMBL" id="KAK7294702.1"/>
    </source>
</evidence>
<evidence type="ECO:0000313" key="2">
    <source>
        <dbReference type="Proteomes" id="UP001359559"/>
    </source>
</evidence>
<gene>
    <name evidence="1" type="ORF">RJT34_17595</name>
</gene>
<accession>A0AAN9J989</accession>
<sequence>MERVSQIIHALCYFCKTWCLGANGVTCMIDSTRFNPSFLLFLLFWFDNVESKLFSSPKLFIKAQISCS</sequence>